<dbReference type="GO" id="GO:0006508">
    <property type="term" value="P:proteolysis"/>
    <property type="evidence" value="ECO:0007669"/>
    <property type="project" value="InterPro"/>
</dbReference>
<comment type="similarity">
    <text evidence="1">Belongs to the peptidase S54 family.</text>
</comment>
<proteinExistence type="inferred from homology"/>
<dbReference type="PANTHER" id="PTHR22936">
    <property type="entry name" value="RHOMBOID-RELATED"/>
    <property type="match status" value="1"/>
</dbReference>
<dbReference type="AlphaFoldDB" id="A0A2Z6P053"/>
<dbReference type="GO" id="GO:0016020">
    <property type="term" value="C:membrane"/>
    <property type="evidence" value="ECO:0007669"/>
    <property type="project" value="InterPro"/>
</dbReference>
<keyword evidence="2" id="KW-0812">Transmembrane</keyword>
<gene>
    <name evidence="3" type="ORF">TSUD_88490</name>
</gene>
<evidence type="ECO:0000256" key="1">
    <source>
        <dbReference type="ARBA" id="ARBA00009045"/>
    </source>
</evidence>
<sequence length="74" mass="8420">MQRAQTPPPSFKQWFPWLVPTFVVANVAVFIITMYINDCPNRSLHPASCFASFLGRFSFQPLKQNPLLGPSTYT</sequence>
<dbReference type="Proteomes" id="UP000242715">
    <property type="component" value="Unassembled WGS sequence"/>
</dbReference>
<evidence type="ECO:0000313" key="3">
    <source>
        <dbReference type="EMBL" id="GAU49831.1"/>
    </source>
</evidence>
<keyword evidence="2" id="KW-0472">Membrane</keyword>
<dbReference type="InterPro" id="IPR002610">
    <property type="entry name" value="Peptidase_S54_rhomboid-like"/>
</dbReference>
<protein>
    <submittedName>
        <fullName evidence="3">Uncharacterized protein</fullName>
    </submittedName>
</protein>
<keyword evidence="2" id="KW-1133">Transmembrane helix</keyword>
<evidence type="ECO:0000256" key="2">
    <source>
        <dbReference type="SAM" id="Phobius"/>
    </source>
</evidence>
<organism evidence="3 4">
    <name type="scientific">Trifolium subterraneum</name>
    <name type="common">Subterranean clover</name>
    <dbReference type="NCBI Taxonomy" id="3900"/>
    <lineage>
        <taxon>Eukaryota</taxon>
        <taxon>Viridiplantae</taxon>
        <taxon>Streptophyta</taxon>
        <taxon>Embryophyta</taxon>
        <taxon>Tracheophyta</taxon>
        <taxon>Spermatophyta</taxon>
        <taxon>Magnoliopsida</taxon>
        <taxon>eudicotyledons</taxon>
        <taxon>Gunneridae</taxon>
        <taxon>Pentapetalae</taxon>
        <taxon>rosids</taxon>
        <taxon>fabids</taxon>
        <taxon>Fabales</taxon>
        <taxon>Fabaceae</taxon>
        <taxon>Papilionoideae</taxon>
        <taxon>50 kb inversion clade</taxon>
        <taxon>NPAAA clade</taxon>
        <taxon>Hologalegina</taxon>
        <taxon>IRL clade</taxon>
        <taxon>Trifolieae</taxon>
        <taxon>Trifolium</taxon>
    </lineage>
</organism>
<feature type="transmembrane region" description="Helical" evidence="2">
    <location>
        <begin position="14"/>
        <end position="36"/>
    </location>
</feature>
<reference evidence="4" key="1">
    <citation type="journal article" date="2017" name="Front. Plant Sci.">
        <title>Climate Clever Clovers: New Paradigm to Reduce the Environmental Footprint of Ruminants by Breeding Low Methanogenic Forages Utilizing Haplotype Variation.</title>
        <authorList>
            <person name="Kaur P."/>
            <person name="Appels R."/>
            <person name="Bayer P.E."/>
            <person name="Keeble-Gagnere G."/>
            <person name="Wang J."/>
            <person name="Hirakawa H."/>
            <person name="Shirasawa K."/>
            <person name="Vercoe P."/>
            <person name="Stefanova K."/>
            <person name="Durmic Z."/>
            <person name="Nichols P."/>
            <person name="Revell C."/>
            <person name="Isobe S.N."/>
            <person name="Edwards D."/>
            <person name="Erskine W."/>
        </authorList>
    </citation>
    <scope>NUCLEOTIDE SEQUENCE [LARGE SCALE GENOMIC DNA]</scope>
    <source>
        <strain evidence="4">cv. Daliak</strain>
    </source>
</reference>
<accession>A0A2Z6P053</accession>
<evidence type="ECO:0000313" key="4">
    <source>
        <dbReference type="Proteomes" id="UP000242715"/>
    </source>
</evidence>
<keyword evidence="4" id="KW-1185">Reference proteome</keyword>
<name>A0A2Z6P053_TRISU</name>
<dbReference type="PANTHER" id="PTHR22936:SF77">
    <property type="entry name" value="RHOMBOID-LIKE PROTEIN 1"/>
    <property type="match status" value="1"/>
</dbReference>
<dbReference type="OrthoDB" id="1427631at2759"/>
<dbReference type="EMBL" id="DF974634">
    <property type="protein sequence ID" value="GAU49831.1"/>
    <property type="molecule type" value="Genomic_DNA"/>
</dbReference>